<accession>A0A511YR77</accession>
<dbReference type="RefSeq" id="WP_146943723.1">
    <property type="nucleotide sequence ID" value="NZ_BJYJ01000029.1"/>
</dbReference>
<organism evidence="1 2">
    <name type="scientific">Chryseobacterium hagamense</name>
    <dbReference type="NCBI Taxonomy" id="395935"/>
    <lineage>
        <taxon>Bacteria</taxon>
        <taxon>Pseudomonadati</taxon>
        <taxon>Bacteroidota</taxon>
        <taxon>Flavobacteriia</taxon>
        <taxon>Flavobacteriales</taxon>
        <taxon>Weeksellaceae</taxon>
        <taxon>Chryseobacterium group</taxon>
        <taxon>Chryseobacterium</taxon>
    </lineage>
</organism>
<gene>
    <name evidence="1" type="ORF">CHA01nite_34380</name>
</gene>
<comment type="caution">
    <text evidence="1">The sequence shown here is derived from an EMBL/GenBank/DDBJ whole genome shotgun (WGS) entry which is preliminary data.</text>
</comment>
<dbReference type="OrthoDB" id="9893784at2"/>
<protein>
    <submittedName>
        <fullName evidence="1">Uncharacterized protein</fullName>
    </submittedName>
</protein>
<dbReference type="Proteomes" id="UP000321863">
    <property type="component" value="Unassembled WGS sequence"/>
</dbReference>
<proteinExistence type="predicted"/>
<sequence length="124" mass="15354">MKTIYFNYIEYIIGQAVDAIFEQDFYHAYKVRFTEIKEIAITYKDSDVFFQRLRESLKITLNNLERIKLFDFFFIEDLAPSDKNEDLKEIFFLMWSIFFSQENWQDESYKNVSFEIDYERYLYL</sequence>
<name>A0A511YR77_9FLAO</name>
<dbReference type="AlphaFoldDB" id="A0A511YR77"/>
<evidence type="ECO:0000313" key="2">
    <source>
        <dbReference type="Proteomes" id="UP000321863"/>
    </source>
</evidence>
<dbReference type="EMBL" id="BJYJ01000029">
    <property type="protein sequence ID" value="GEN77698.1"/>
    <property type="molecule type" value="Genomic_DNA"/>
</dbReference>
<keyword evidence="2" id="KW-1185">Reference proteome</keyword>
<reference evidence="1 2" key="1">
    <citation type="submission" date="2019-07" db="EMBL/GenBank/DDBJ databases">
        <title>Whole genome shotgun sequence of Chryseobacterium hagamense NBRC 105253.</title>
        <authorList>
            <person name="Hosoyama A."/>
            <person name="Uohara A."/>
            <person name="Ohji S."/>
            <person name="Ichikawa N."/>
        </authorList>
    </citation>
    <scope>NUCLEOTIDE SEQUENCE [LARGE SCALE GENOMIC DNA]</scope>
    <source>
        <strain evidence="1 2">NBRC 105253</strain>
    </source>
</reference>
<evidence type="ECO:0000313" key="1">
    <source>
        <dbReference type="EMBL" id="GEN77698.1"/>
    </source>
</evidence>